<dbReference type="AlphaFoldDB" id="A0A845LE50"/>
<gene>
    <name evidence="1" type="ORF">GTO89_11385</name>
</gene>
<dbReference type="Proteomes" id="UP000471031">
    <property type="component" value="Unassembled WGS sequence"/>
</dbReference>
<reference evidence="1 2" key="1">
    <citation type="submission" date="2020-01" db="EMBL/GenBank/DDBJ databases">
        <title>Whole genome sequence of Heliobacterium gestii DSM 11169.</title>
        <authorList>
            <person name="Kyndt J.A."/>
            <person name="Meyer T.E."/>
        </authorList>
    </citation>
    <scope>NUCLEOTIDE SEQUENCE [LARGE SCALE GENOMIC DNA]</scope>
    <source>
        <strain evidence="1 2">DSM 11169</strain>
    </source>
</reference>
<keyword evidence="2" id="KW-1185">Reference proteome</keyword>
<dbReference type="EMBL" id="WXEX01000009">
    <property type="protein sequence ID" value="MZP43644.1"/>
    <property type="molecule type" value="Genomic_DNA"/>
</dbReference>
<dbReference type="OrthoDB" id="9802573at2"/>
<evidence type="ECO:0008006" key="3">
    <source>
        <dbReference type="Google" id="ProtNLM"/>
    </source>
</evidence>
<accession>A0A845LE50</accession>
<dbReference type="RefSeq" id="WP_161262215.1">
    <property type="nucleotide sequence ID" value="NZ_JAFBDC010000009.1"/>
</dbReference>
<proteinExistence type="predicted"/>
<organism evidence="1 2">
    <name type="scientific">Heliomicrobium gestii</name>
    <name type="common">Heliobacterium gestii</name>
    <dbReference type="NCBI Taxonomy" id="2699"/>
    <lineage>
        <taxon>Bacteria</taxon>
        <taxon>Bacillati</taxon>
        <taxon>Bacillota</taxon>
        <taxon>Clostridia</taxon>
        <taxon>Eubacteriales</taxon>
        <taxon>Heliobacteriaceae</taxon>
        <taxon>Heliomicrobium</taxon>
    </lineage>
</organism>
<evidence type="ECO:0000313" key="1">
    <source>
        <dbReference type="EMBL" id="MZP43644.1"/>
    </source>
</evidence>
<evidence type="ECO:0000313" key="2">
    <source>
        <dbReference type="Proteomes" id="UP000471031"/>
    </source>
</evidence>
<name>A0A845LE50_HELGE</name>
<protein>
    <recommendedName>
        <fullName evidence="3">XRE family transcriptional regulator</fullName>
    </recommendedName>
</protein>
<sequence length="65" mass="7264">MTTNRPDEQTMTAIRKAMVDAVADNRLTCADARAIAETFHVPYSLVGRLANDLKIKIRHCELGCF</sequence>
<comment type="caution">
    <text evidence="1">The sequence shown here is derived from an EMBL/GenBank/DDBJ whole genome shotgun (WGS) entry which is preliminary data.</text>
</comment>